<accession>A0A6A6TEX8</accession>
<evidence type="ECO:0000313" key="4">
    <source>
        <dbReference type="Proteomes" id="UP000799324"/>
    </source>
</evidence>
<dbReference type="Gene3D" id="1.25.40.20">
    <property type="entry name" value="Ankyrin repeat-containing domain"/>
    <property type="match status" value="1"/>
</dbReference>
<sequence>MIALLPNLESCGIILLALIQQHTEIEPFPQAILSLQEHLARSTASDNMSLLELPHELFEAIITEVVRTVGIHDTVSARLVCKAFDDVVQRAIFSLPTFNGGMLWTEIPDRWKCKREMGIVMTTRLVASKMQSANAEQRELYCVITEAIDYLHTAGCTDSGLQGRCREALIARAGTFLSYWSISRRIFDALRPRTVRDEIPPGRAYGNALIAALYTGEGIESTLDCLLAQSDTPVPLTYVSLHFGSLLPALTRYGSGAHIRNVMSMHMPICTCKDNAAAEDCMKKPRQLLTAEAATEGRKDIISILLEPRYWPKSKVLGSEKAITNALEAGHEDIAVLLLSQPEGLEAGLPESEPTSHRRAGECFILDLARVCTERDYVSTMSFALERTKALHQAPDWLDSARGTHCQRGYVNRDSVDMQSIRRQMGRGGSFVTHYDLALFNAARCGSVEMMELILSHGIDVNDYSSKQFFGWHIHPLVAAARNGHTHMVQYLIRKGLGVKKCGFWALCAAGESVLKQGKDDAGLRELVEMLLDAGLEHETVTKIQLGSPARPPYARWFAQYMAERALGELLAIAGEEQGSRHGYRCLAEAGT</sequence>
<keyword evidence="1" id="KW-0677">Repeat</keyword>
<dbReference type="SUPFAM" id="SSF48403">
    <property type="entry name" value="Ankyrin repeat"/>
    <property type="match status" value="1"/>
</dbReference>
<dbReference type="Proteomes" id="UP000799324">
    <property type="component" value="Unassembled WGS sequence"/>
</dbReference>
<evidence type="ECO:0000256" key="2">
    <source>
        <dbReference type="ARBA" id="ARBA00023043"/>
    </source>
</evidence>
<dbReference type="EMBL" id="MU004328">
    <property type="protein sequence ID" value="KAF2657194.1"/>
    <property type="molecule type" value="Genomic_DNA"/>
</dbReference>
<evidence type="ECO:0000313" key="3">
    <source>
        <dbReference type="EMBL" id="KAF2657194.1"/>
    </source>
</evidence>
<dbReference type="PANTHER" id="PTHR24189">
    <property type="entry name" value="MYOTROPHIN"/>
    <property type="match status" value="1"/>
</dbReference>
<dbReference type="PANTHER" id="PTHR24189:SF50">
    <property type="entry name" value="ANKYRIN REPEAT AND SOCS BOX PROTEIN 2"/>
    <property type="match status" value="1"/>
</dbReference>
<keyword evidence="2" id="KW-0040">ANK repeat</keyword>
<dbReference type="InterPro" id="IPR002110">
    <property type="entry name" value="Ankyrin_rpt"/>
</dbReference>
<dbReference type="OrthoDB" id="273147at2759"/>
<name>A0A6A6TEX8_9PLEO</name>
<reference evidence="3" key="1">
    <citation type="journal article" date="2020" name="Stud. Mycol.">
        <title>101 Dothideomycetes genomes: a test case for predicting lifestyles and emergence of pathogens.</title>
        <authorList>
            <person name="Haridas S."/>
            <person name="Albert R."/>
            <person name="Binder M."/>
            <person name="Bloem J."/>
            <person name="Labutti K."/>
            <person name="Salamov A."/>
            <person name="Andreopoulos B."/>
            <person name="Baker S."/>
            <person name="Barry K."/>
            <person name="Bills G."/>
            <person name="Bluhm B."/>
            <person name="Cannon C."/>
            <person name="Castanera R."/>
            <person name="Culley D."/>
            <person name="Daum C."/>
            <person name="Ezra D."/>
            <person name="Gonzalez J."/>
            <person name="Henrissat B."/>
            <person name="Kuo A."/>
            <person name="Liang C."/>
            <person name="Lipzen A."/>
            <person name="Lutzoni F."/>
            <person name="Magnuson J."/>
            <person name="Mondo S."/>
            <person name="Nolan M."/>
            <person name="Ohm R."/>
            <person name="Pangilinan J."/>
            <person name="Park H.-J."/>
            <person name="Ramirez L."/>
            <person name="Alfaro M."/>
            <person name="Sun H."/>
            <person name="Tritt A."/>
            <person name="Yoshinaga Y."/>
            <person name="Zwiers L.-H."/>
            <person name="Turgeon B."/>
            <person name="Goodwin S."/>
            <person name="Spatafora J."/>
            <person name="Crous P."/>
            <person name="Grigoriev I."/>
        </authorList>
    </citation>
    <scope>NUCLEOTIDE SEQUENCE</scope>
    <source>
        <strain evidence="3">CBS 122681</strain>
    </source>
</reference>
<dbReference type="InterPro" id="IPR036770">
    <property type="entry name" value="Ankyrin_rpt-contain_sf"/>
</dbReference>
<organism evidence="3 4">
    <name type="scientific">Lophiostoma macrostomum CBS 122681</name>
    <dbReference type="NCBI Taxonomy" id="1314788"/>
    <lineage>
        <taxon>Eukaryota</taxon>
        <taxon>Fungi</taxon>
        <taxon>Dikarya</taxon>
        <taxon>Ascomycota</taxon>
        <taxon>Pezizomycotina</taxon>
        <taxon>Dothideomycetes</taxon>
        <taxon>Pleosporomycetidae</taxon>
        <taxon>Pleosporales</taxon>
        <taxon>Lophiostomataceae</taxon>
        <taxon>Lophiostoma</taxon>
    </lineage>
</organism>
<dbReference type="Pfam" id="PF12796">
    <property type="entry name" value="Ank_2"/>
    <property type="match status" value="1"/>
</dbReference>
<dbReference type="SMART" id="SM00248">
    <property type="entry name" value="ANK"/>
    <property type="match status" value="2"/>
</dbReference>
<proteinExistence type="predicted"/>
<gene>
    <name evidence="3" type="ORF">K491DRAFT_691395</name>
</gene>
<protein>
    <submittedName>
        <fullName evidence="3">Uncharacterized protein</fullName>
    </submittedName>
</protein>
<dbReference type="AlphaFoldDB" id="A0A6A6TEX8"/>
<keyword evidence="4" id="KW-1185">Reference proteome</keyword>
<dbReference type="InterPro" id="IPR050745">
    <property type="entry name" value="Multifunctional_regulatory"/>
</dbReference>
<evidence type="ECO:0000256" key="1">
    <source>
        <dbReference type="ARBA" id="ARBA00022737"/>
    </source>
</evidence>